<gene>
    <name evidence="2" type="primary">folT</name>
    <name evidence="2" type="ORF">OXPF_23630</name>
</gene>
<organism evidence="2 3">
    <name type="scientific">Oxobacter pfennigii</name>
    <dbReference type="NCBI Taxonomy" id="36849"/>
    <lineage>
        <taxon>Bacteria</taxon>
        <taxon>Bacillati</taxon>
        <taxon>Bacillota</taxon>
        <taxon>Clostridia</taxon>
        <taxon>Eubacteriales</taxon>
        <taxon>Clostridiaceae</taxon>
        <taxon>Oxobacter</taxon>
    </lineage>
</organism>
<sequence>MKLDARKIVYIGLFVAISIVLKNVLSFYPVPTIRISFGDIPIMLSGMMFGPVLGAIAGALSDVLGIVMFPAPTGATFFPGFTLSKILVGAIPALIYRYSKGNSIVRIAVAVVVTEIVCSLLLDTLWLSMMYSTGMLALLPGRVLTRVIMMIIEVPILYVLLERVVRTSSVRGA</sequence>
<dbReference type="Gene3D" id="1.10.1760.20">
    <property type="match status" value="1"/>
</dbReference>
<keyword evidence="1" id="KW-1133">Transmembrane helix</keyword>
<dbReference type="InterPro" id="IPR030949">
    <property type="entry name" value="ECF_S_folate_fam"/>
</dbReference>
<dbReference type="Pfam" id="PF12822">
    <property type="entry name" value="ECF_trnsprt"/>
    <property type="match status" value="1"/>
</dbReference>
<feature type="transmembrane region" description="Helical" evidence="1">
    <location>
        <begin position="107"/>
        <end position="131"/>
    </location>
</feature>
<dbReference type="OrthoDB" id="4624at2"/>
<feature type="transmembrane region" description="Helical" evidence="1">
    <location>
        <begin position="143"/>
        <end position="161"/>
    </location>
</feature>
<keyword evidence="1" id="KW-0812">Transmembrane</keyword>
<protein>
    <submittedName>
        <fullName evidence="2">Folate transporter FolT</fullName>
    </submittedName>
</protein>
<feature type="transmembrane region" description="Helical" evidence="1">
    <location>
        <begin position="75"/>
        <end position="95"/>
    </location>
</feature>
<evidence type="ECO:0000256" key="1">
    <source>
        <dbReference type="SAM" id="Phobius"/>
    </source>
</evidence>
<evidence type="ECO:0000313" key="2">
    <source>
        <dbReference type="EMBL" id="KPU44195.1"/>
    </source>
</evidence>
<proteinExistence type="predicted"/>
<dbReference type="STRING" id="36849.OXPF_23630"/>
<evidence type="ECO:0000313" key="3">
    <source>
        <dbReference type="Proteomes" id="UP000050326"/>
    </source>
</evidence>
<dbReference type="InterPro" id="IPR024529">
    <property type="entry name" value="ECF_trnsprt_substrate-spec"/>
</dbReference>
<reference evidence="2 3" key="1">
    <citation type="submission" date="2015-09" db="EMBL/GenBank/DDBJ databases">
        <title>Genome sequence of Oxobacter pfennigii DSM 3222.</title>
        <authorList>
            <person name="Poehlein A."/>
            <person name="Bengelsdorf F.R."/>
            <person name="Schiel-Bengelsdorf B."/>
            <person name="Duerre P."/>
            <person name="Daniel R."/>
        </authorList>
    </citation>
    <scope>NUCLEOTIDE SEQUENCE [LARGE SCALE GENOMIC DNA]</scope>
    <source>
        <strain evidence="2 3">DSM 3222</strain>
    </source>
</reference>
<name>A0A0P8WNR2_9CLOT</name>
<dbReference type="RefSeq" id="WP_054875384.1">
    <property type="nucleotide sequence ID" value="NZ_LKET01000032.1"/>
</dbReference>
<dbReference type="NCBIfam" id="TIGR04518">
    <property type="entry name" value="ECF_S_folT_fam"/>
    <property type="match status" value="1"/>
</dbReference>
<keyword evidence="1" id="KW-0472">Membrane</keyword>
<dbReference type="Proteomes" id="UP000050326">
    <property type="component" value="Unassembled WGS sequence"/>
</dbReference>
<feature type="transmembrane region" description="Helical" evidence="1">
    <location>
        <begin position="12"/>
        <end position="30"/>
    </location>
</feature>
<dbReference type="EMBL" id="LKET01000032">
    <property type="protein sequence ID" value="KPU44195.1"/>
    <property type="molecule type" value="Genomic_DNA"/>
</dbReference>
<comment type="caution">
    <text evidence="2">The sequence shown here is derived from an EMBL/GenBank/DDBJ whole genome shotgun (WGS) entry which is preliminary data.</text>
</comment>
<dbReference type="GO" id="GO:0022857">
    <property type="term" value="F:transmembrane transporter activity"/>
    <property type="evidence" value="ECO:0007669"/>
    <property type="project" value="InterPro"/>
</dbReference>
<keyword evidence="3" id="KW-1185">Reference proteome</keyword>
<dbReference type="AlphaFoldDB" id="A0A0P8WNR2"/>
<accession>A0A0P8WNR2</accession>
<feature type="transmembrane region" description="Helical" evidence="1">
    <location>
        <begin position="42"/>
        <end position="69"/>
    </location>
</feature>